<evidence type="ECO:0000313" key="2">
    <source>
        <dbReference type="Proteomes" id="UP000198284"/>
    </source>
</evidence>
<dbReference type="EMBL" id="FZOT01000016">
    <property type="protein sequence ID" value="SNT18793.1"/>
    <property type="molecule type" value="Genomic_DNA"/>
</dbReference>
<dbReference type="AlphaFoldDB" id="A0A239KME4"/>
<name>A0A239KME4_9BURK</name>
<sequence>MKLSTTDIKMLSSALDIERYRKTREKAHPDTPYNKLVDKFFANKPVTLPELNGACESEAACWAYVHSLLRIFPMHAAMALEGEWNGQAIANGMVLAHAVTRATVFLPLDAFVFVFATLLRHSRDGGISFAQVAKSAAQEKALDDNWYEIFSGWIGDVIVSRERTLDLAMHTAGVRFAAIGELLAAPADSLTPAGRDQACVALVKELLLGERRLASTPARRTRAVLTEQAARS</sequence>
<dbReference type="Proteomes" id="UP000198284">
    <property type="component" value="Unassembled WGS sequence"/>
</dbReference>
<proteinExistence type="predicted"/>
<protein>
    <submittedName>
        <fullName evidence="1">Uncharacterized protein</fullName>
    </submittedName>
</protein>
<gene>
    <name evidence="1" type="ORF">SAMN06265795_11664</name>
</gene>
<dbReference type="RefSeq" id="WP_089400944.1">
    <property type="nucleotide sequence ID" value="NZ_FZOT01000016.1"/>
</dbReference>
<evidence type="ECO:0000313" key="1">
    <source>
        <dbReference type="EMBL" id="SNT18793.1"/>
    </source>
</evidence>
<reference evidence="1 2" key="1">
    <citation type="submission" date="2017-06" db="EMBL/GenBank/DDBJ databases">
        <authorList>
            <person name="Kim H.J."/>
            <person name="Triplett B.A."/>
        </authorList>
    </citation>
    <scope>NUCLEOTIDE SEQUENCE [LARGE SCALE GENOMIC DNA]</scope>
    <source>
        <strain evidence="1 2">U15</strain>
    </source>
</reference>
<keyword evidence="2" id="KW-1185">Reference proteome</keyword>
<dbReference type="OrthoDB" id="9827744at2"/>
<accession>A0A239KME4</accession>
<organism evidence="1 2">
    <name type="scientific">Noviherbaspirillum humi</name>
    <dbReference type="NCBI Taxonomy" id="1688639"/>
    <lineage>
        <taxon>Bacteria</taxon>
        <taxon>Pseudomonadati</taxon>
        <taxon>Pseudomonadota</taxon>
        <taxon>Betaproteobacteria</taxon>
        <taxon>Burkholderiales</taxon>
        <taxon>Oxalobacteraceae</taxon>
        <taxon>Noviherbaspirillum</taxon>
    </lineage>
</organism>